<dbReference type="Proteomes" id="UP000032141">
    <property type="component" value="Chromosome C7"/>
</dbReference>
<evidence type="ECO:0000313" key="1">
    <source>
        <dbReference type="EnsemblPlants" id="Bo7g064300.1"/>
    </source>
</evidence>
<accession>A0A0D3D8B3</accession>
<proteinExistence type="predicted"/>
<name>A0A0D3D8B3_BRAOL</name>
<dbReference type="HOGENOM" id="CLU_185546_1_0_1"/>
<protein>
    <submittedName>
        <fullName evidence="1">Uncharacterized protein</fullName>
    </submittedName>
</protein>
<dbReference type="Gramene" id="Bo7g064300.1">
    <property type="protein sequence ID" value="Bo7g064300.1"/>
    <property type="gene ID" value="Bo7g064300"/>
</dbReference>
<evidence type="ECO:0000313" key="2">
    <source>
        <dbReference type="Proteomes" id="UP000032141"/>
    </source>
</evidence>
<dbReference type="AlphaFoldDB" id="A0A0D3D8B3"/>
<dbReference type="EnsemblPlants" id="Bo7g064300.1">
    <property type="protein sequence ID" value="Bo7g064300.1"/>
    <property type="gene ID" value="Bo7g064300"/>
</dbReference>
<organism evidence="1 2">
    <name type="scientific">Brassica oleracea var. oleracea</name>
    <dbReference type="NCBI Taxonomy" id="109376"/>
    <lineage>
        <taxon>Eukaryota</taxon>
        <taxon>Viridiplantae</taxon>
        <taxon>Streptophyta</taxon>
        <taxon>Embryophyta</taxon>
        <taxon>Tracheophyta</taxon>
        <taxon>Spermatophyta</taxon>
        <taxon>Magnoliopsida</taxon>
        <taxon>eudicotyledons</taxon>
        <taxon>Gunneridae</taxon>
        <taxon>Pentapetalae</taxon>
        <taxon>rosids</taxon>
        <taxon>malvids</taxon>
        <taxon>Brassicales</taxon>
        <taxon>Brassicaceae</taxon>
        <taxon>Brassiceae</taxon>
        <taxon>Brassica</taxon>
    </lineage>
</organism>
<sequence length="85" mass="9791">MSPFNNRSERFGFNQMVLIFHLDMFYISGYDIHVFRSGSDFGRPMGSLLGSLLKYNALEDFQEVFQATSKKSSRRLPGSLPDDFQ</sequence>
<reference evidence="1" key="2">
    <citation type="submission" date="2015-03" db="UniProtKB">
        <authorList>
            <consortium name="EnsemblPlants"/>
        </authorList>
    </citation>
    <scope>IDENTIFICATION</scope>
</reference>
<reference evidence="1 2" key="1">
    <citation type="journal article" date="2014" name="Genome Biol.">
        <title>Transcriptome and methylome profiling reveals relics of genome dominance in the mesopolyploid Brassica oleracea.</title>
        <authorList>
            <person name="Parkin I.A."/>
            <person name="Koh C."/>
            <person name="Tang H."/>
            <person name="Robinson S.J."/>
            <person name="Kagale S."/>
            <person name="Clarke W.E."/>
            <person name="Town C.D."/>
            <person name="Nixon J."/>
            <person name="Krishnakumar V."/>
            <person name="Bidwell S.L."/>
            <person name="Denoeud F."/>
            <person name="Belcram H."/>
            <person name="Links M.G."/>
            <person name="Just J."/>
            <person name="Clarke C."/>
            <person name="Bender T."/>
            <person name="Huebert T."/>
            <person name="Mason A.S."/>
            <person name="Pires J.C."/>
            <person name="Barker G."/>
            <person name="Moore J."/>
            <person name="Walley P.G."/>
            <person name="Manoli S."/>
            <person name="Batley J."/>
            <person name="Edwards D."/>
            <person name="Nelson M.N."/>
            <person name="Wang X."/>
            <person name="Paterson A.H."/>
            <person name="King G."/>
            <person name="Bancroft I."/>
            <person name="Chalhoub B."/>
            <person name="Sharpe A.G."/>
        </authorList>
    </citation>
    <scope>NUCLEOTIDE SEQUENCE</scope>
    <source>
        <strain evidence="1 2">cv. TO1000</strain>
    </source>
</reference>
<keyword evidence="2" id="KW-1185">Reference proteome</keyword>